<dbReference type="RefSeq" id="WP_390253669.1">
    <property type="nucleotide sequence ID" value="NZ_JBHSDT010000008.1"/>
</dbReference>
<dbReference type="Pfam" id="PF00155">
    <property type="entry name" value="Aminotran_1_2"/>
    <property type="match status" value="1"/>
</dbReference>
<evidence type="ECO:0000313" key="9">
    <source>
        <dbReference type="Proteomes" id="UP001595882"/>
    </source>
</evidence>
<keyword evidence="3 6" id="KW-0032">Aminotransferase</keyword>
<evidence type="ECO:0000256" key="3">
    <source>
        <dbReference type="ARBA" id="ARBA00022576"/>
    </source>
</evidence>
<sequence>MEHLLNDEVRAIEISGIRKFFNLVQGQEDVLSLTIGQPDFYTPDHVKESAKNAIDGNFTTYTHNAGLLSLREAIGDFVRKKYQLYYQPDDEIIVTVGASQAIDISLRTILKDGDEVILPGPVYPGYEPLIKLAGAKPIYIDTRRSGFKITADLIKPYITTKTKAILIPYPSNPTGVTLNKEELSEITNLIENNEIFLIADEIYSELVYDQEHFSIGRFTNIRDQLIIINGLSKSHSMTGFRIGYILAPSWLAKHLLKVHQYNVSCASSISQYAALEAIKNGESDPEEMKQAYKERRDYIIKRFKDMDLHTYVPDGGFYYFIDVSHMDRSSFDIAIDIVQKAKVALVPGSAFSQFGEGYLRLSYAYDLAKLEQGIDRLEKYFKENGQ</sequence>
<dbReference type="PANTHER" id="PTHR46383:SF4">
    <property type="entry name" value="AMINOTRANSFERASE"/>
    <property type="match status" value="1"/>
</dbReference>
<evidence type="ECO:0000256" key="1">
    <source>
        <dbReference type="ARBA" id="ARBA00001933"/>
    </source>
</evidence>
<dbReference type="Gene3D" id="3.40.640.10">
    <property type="entry name" value="Type I PLP-dependent aspartate aminotransferase-like (Major domain)"/>
    <property type="match status" value="1"/>
</dbReference>
<dbReference type="PANTHER" id="PTHR46383">
    <property type="entry name" value="ASPARTATE AMINOTRANSFERASE"/>
    <property type="match status" value="1"/>
</dbReference>
<dbReference type="EMBL" id="JBHSDT010000008">
    <property type="protein sequence ID" value="MFC4404738.1"/>
    <property type="molecule type" value="Genomic_DNA"/>
</dbReference>
<comment type="caution">
    <text evidence="8">The sequence shown here is derived from an EMBL/GenBank/DDBJ whole genome shotgun (WGS) entry which is preliminary data.</text>
</comment>
<dbReference type="GO" id="GO:0008483">
    <property type="term" value="F:transaminase activity"/>
    <property type="evidence" value="ECO:0007669"/>
    <property type="project" value="UniProtKB-KW"/>
</dbReference>
<keyword evidence="5" id="KW-0663">Pyridoxal phosphate</keyword>
<keyword evidence="9" id="KW-1185">Reference proteome</keyword>
<dbReference type="EC" id="2.6.1.-" evidence="6"/>
<comment type="cofactor">
    <cofactor evidence="1 6">
        <name>pyridoxal 5'-phosphate</name>
        <dbReference type="ChEBI" id="CHEBI:597326"/>
    </cofactor>
</comment>
<dbReference type="InterPro" id="IPR004839">
    <property type="entry name" value="Aminotransferase_I/II_large"/>
</dbReference>
<comment type="similarity">
    <text evidence="2 6">Belongs to the class-I pyridoxal-phosphate-dependent aminotransferase family.</text>
</comment>
<evidence type="ECO:0000256" key="2">
    <source>
        <dbReference type="ARBA" id="ARBA00007441"/>
    </source>
</evidence>
<accession>A0ABV8X085</accession>
<evidence type="ECO:0000256" key="4">
    <source>
        <dbReference type="ARBA" id="ARBA00022679"/>
    </source>
</evidence>
<organism evidence="8 9">
    <name type="scientific">Gracilibacillus xinjiangensis</name>
    <dbReference type="NCBI Taxonomy" id="1193282"/>
    <lineage>
        <taxon>Bacteria</taxon>
        <taxon>Bacillati</taxon>
        <taxon>Bacillota</taxon>
        <taxon>Bacilli</taxon>
        <taxon>Bacillales</taxon>
        <taxon>Bacillaceae</taxon>
        <taxon>Gracilibacillus</taxon>
    </lineage>
</organism>
<dbReference type="Gene3D" id="3.90.1150.10">
    <property type="entry name" value="Aspartate Aminotransferase, domain 1"/>
    <property type="match status" value="1"/>
</dbReference>
<dbReference type="InterPro" id="IPR015421">
    <property type="entry name" value="PyrdxlP-dep_Trfase_major"/>
</dbReference>
<name>A0ABV8X085_9BACI</name>
<dbReference type="InterPro" id="IPR015424">
    <property type="entry name" value="PyrdxlP-dep_Trfase"/>
</dbReference>
<feature type="domain" description="Aminotransferase class I/classII large" evidence="7">
    <location>
        <begin position="29"/>
        <end position="377"/>
    </location>
</feature>
<evidence type="ECO:0000259" key="7">
    <source>
        <dbReference type="Pfam" id="PF00155"/>
    </source>
</evidence>
<evidence type="ECO:0000256" key="6">
    <source>
        <dbReference type="RuleBase" id="RU000481"/>
    </source>
</evidence>
<dbReference type="InterPro" id="IPR050596">
    <property type="entry name" value="AspAT/PAT-like"/>
</dbReference>
<dbReference type="Proteomes" id="UP001595882">
    <property type="component" value="Unassembled WGS sequence"/>
</dbReference>
<reference evidence="9" key="1">
    <citation type="journal article" date="2019" name="Int. J. Syst. Evol. Microbiol.">
        <title>The Global Catalogue of Microorganisms (GCM) 10K type strain sequencing project: providing services to taxonomists for standard genome sequencing and annotation.</title>
        <authorList>
            <consortium name="The Broad Institute Genomics Platform"/>
            <consortium name="The Broad Institute Genome Sequencing Center for Infectious Disease"/>
            <person name="Wu L."/>
            <person name="Ma J."/>
        </authorList>
    </citation>
    <scope>NUCLEOTIDE SEQUENCE [LARGE SCALE GENOMIC DNA]</scope>
    <source>
        <strain evidence="9">CCUG 37865</strain>
    </source>
</reference>
<keyword evidence="4 6" id="KW-0808">Transferase</keyword>
<protein>
    <recommendedName>
        <fullName evidence="6">Aminotransferase</fullName>
        <ecNumber evidence="6">2.6.1.-</ecNumber>
    </recommendedName>
</protein>
<dbReference type="PRINTS" id="PR00753">
    <property type="entry name" value="ACCSYNTHASE"/>
</dbReference>
<proteinExistence type="inferred from homology"/>
<evidence type="ECO:0000313" key="8">
    <source>
        <dbReference type="EMBL" id="MFC4404738.1"/>
    </source>
</evidence>
<gene>
    <name evidence="8" type="ORF">ACFOY7_16840</name>
</gene>
<dbReference type="InterPro" id="IPR015422">
    <property type="entry name" value="PyrdxlP-dep_Trfase_small"/>
</dbReference>
<dbReference type="InterPro" id="IPR004838">
    <property type="entry name" value="NHTrfase_class1_PyrdxlP-BS"/>
</dbReference>
<dbReference type="NCBIfam" id="NF005817">
    <property type="entry name" value="PRK07683.1"/>
    <property type="match status" value="1"/>
</dbReference>
<dbReference type="SUPFAM" id="SSF53383">
    <property type="entry name" value="PLP-dependent transferases"/>
    <property type="match status" value="1"/>
</dbReference>
<evidence type="ECO:0000256" key="5">
    <source>
        <dbReference type="ARBA" id="ARBA00022898"/>
    </source>
</evidence>
<dbReference type="CDD" id="cd00609">
    <property type="entry name" value="AAT_like"/>
    <property type="match status" value="1"/>
</dbReference>
<dbReference type="PROSITE" id="PS00105">
    <property type="entry name" value="AA_TRANSFER_CLASS_1"/>
    <property type="match status" value="1"/>
</dbReference>